<name>A0A1I2KSB8_9CLOT</name>
<proteinExistence type="inferred from homology"/>
<evidence type="ECO:0000256" key="1">
    <source>
        <dbReference type="ARBA" id="ARBA00001933"/>
    </source>
</evidence>
<evidence type="ECO:0000256" key="2">
    <source>
        <dbReference type="ARBA" id="ARBA00012224"/>
    </source>
</evidence>
<dbReference type="InterPro" id="IPR015422">
    <property type="entry name" value="PyrdxlP-dep_Trfase_small"/>
</dbReference>
<dbReference type="PANTHER" id="PTHR43525:SF1">
    <property type="entry name" value="PROTEIN MALY"/>
    <property type="match status" value="1"/>
</dbReference>
<evidence type="ECO:0000313" key="7">
    <source>
        <dbReference type="EMBL" id="SFF69942.1"/>
    </source>
</evidence>
<evidence type="ECO:0000256" key="4">
    <source>
        <dbReference type="ARBA" id="ARBA00023239"/>
    </source>
</evidence>
<keyword evidence="3" id="KW-0663">Pyridoxal phosphate</keyword>
<keyword evidence="4 7" id="KW-0456">Lyase</keyword>
<dbReference type="AlphaFoldDB" id="A0A1I2KSB8"/>
<dbReference type="GO" id="GO:0030170">
    <property type="term" value="F:pyridoxal phosphate binding"/>
    <property type="evidence" value="ECO:0007669"/>
    <property type="project" value="InterPro"/>
</dbReference>
<reference evidence="7 8" key="1">
    <citation type="submission" date="2016-10" db="EMBL/GenBank/DDBJ databases">
        <authorList>
            <person name="de Groot N.N."/>
        </authorList>
    </citation>
    <scope>NUCLEOTIDE SEQUENCE [LARGE SCALE GENOMIC DNA]</scope>
    <source>
        <strain evidence="7 8">NLAE-zl-G419</strain>
    </source>
</reference>
<dbReference type="Proteomes" id="UP000182135">
    <property type="component" value="Unassembled WGS sequence"/>
</dbReference>
<dbReference type="InterPro" id="IPR004839">
    <property type="entry name" value="Aminotransferase_I/II_large"/>
</dbReference>
<dbReference type="GO" id="GO:0047804">
    <property type="term" value="F:cysteine-S-conjugate beta-lyase activity"/>
    <property type="evidence" value="ECO:0007669"/>
    <property type="project" value="UniProtKB-EC"/>
</dbReference>
<dbReference type="SUPFAM" id="SSF53383">
    <property type="entry name" value="PLP-dependent transferases"/>
    <property type="match status" value="1"/>
</dbReference>
<dbReference type="STRING" id="1529.SAMN04487885_10731"/>
<accession>A0A1I2KSB8</accession>
<evidence type="ECO:0000259" key="6">
    <source>
        <dbReference type="Pfam" id="PF00155"/>
    </source>
</evidence>
<dbReference type="Gene3D" id="3.90.1150.10">
    <property type="entry name" value="Aspartate Aminotransferase, domain 1"/>
    <property type="match status" value="1"/>
</dbReference>
<evidence type="ECO:0000256" key="5">
    <source>
        <dbReference type="ARBA" id="ARBA00037974"/>
    </source>
</evidence>
<dbReference type="EMBL" id="FOOE01000007">
    <property type="protein sequence ID" value="SFF69942.1"/>
    <property type="molecule type" value="Genomic_DNA"/>
</dbReference>
<organism evidence="7 8">
    <name type="scientific">Clostridium cadaveris</name>
    <dbReference type="NCBI Taxonomy" id="1529"/>
    <lineage>
        <taxon>Bacteria</taxon>
        <taxon>Bacillati</taxon>
        <taxon>Bacillota</taxon>
        <taxon>Clostridia</taxon>
        <taxon>Eubacteriales</taxon>
        <taxon>Clostridiaceae</taxon>
        <taxon>Clostridium</taxon>
    </lineage>
</organism>
<dbReference type="PANTHER" id="PTHR43525">
    <property type="entry name" value="PROTEIN MALY"/>
    <property type="match status" value="1"/>
</dbReference>
<dbReference type="NCBIfam" id="TIGR04350">
    <property type="entry name" value="C_S_lyase_PatB"/>
    <property type="match status" value="1"/>
</dbReference>
<dbReference type="EC" id="4.4.1.13" evidence="2"/>
<dbReference type="CDD" id="cd00609">
    <property type="entry name" value="AAT_like"/>
    <property type="match status" value="1"/>
</dbReference>
<dbReference type="InterPro" id="IPR015421">
    <property type="entry name" value="PyrdxlP-dep_Trfase_major"/>
</dbReference>
<evidence type="ECO:0000256" key="3">
    <source>
        <dbReference type="ARBA" id="ARBA00022898"/>
    </source>
</evidence>
<comment type="cofactor">
    <cofactor evidence="1">
        <name>pyridoxal 5'-phosphate</name>
        <dbReference type="ChEBI" id="CHEBI:597326"/>
    </cofactor>
</comment>
<protein>
    <recommendedName>
        <fullName evidence="2">cysteine-S-conjugate beta-lyase</fullName>
        <ecNumber evidence="2">4.4.1.13</ecNumber>
    </recommendedName>
</protein>
<dbReference type="eggNOG" id="COG1168">
    <property type="taxonomic scope" value="Bacteria"/>
</dbReference>
<dbReference type="Gene3D" id="3.40.640.10">
    <property type="entry name" value="Type I PLP-dependent aspartate aminotransferase-like (Major domain)"/>
    <property type="match status" value="1"/>
</dbReference>
<feature type="domain" description="Aminotransferase class I/classII large" evidence="6">
    <location>
        <begin position="34"/>
        <end position="386"/>
    </location>
</feature>
<dbReference type="Pfam" id="PF00155">
    <property type="entry name" value="Aminotran_1_2"/>
    <property type="match status" value="1"/>
</dbReference>
<dbReference type="InterPro" id="IPR051798">
    <property type="entry name" value="Class-II_PLP-Dep_Aminotrans"/>
</dbReference>
<sequence length="394" mass="45608">MYDFDKVVDRRHTHSRKHDMVLEKYGVDNDEAIPLWVADMDFESPECVRQTLINYIKDGALGYGGDYEDLYEALIAWYKRRHGFDIKREWLCFGSTIIDIILRSIRTYTDEGDKILIQPPVYHQFANMIKHANRTVIENPLKLQGDKYYMDLDNLKAIIKENKDIKMMILCNPHNPVGRAWSEKELQELSKILIENNIIIVSDDAHCELVHKDYKHNFLISLGEEVADNTITCISCHKTFNLCGLQISNVIIPNKTLREKYKSVLEKEHGGDPNLLGAIAIKAAYEKGDKWLDELLDYLQENFKYLKDFMKIHVPKAKVIESEATFLAWIDLREFGLNGKELEEFLNKESKVILSQGYSFGSNGDGFVRLNLACSREVLKKALERLEIALKKLD</sequence>
<dbReference type="RefSeq" id="WP_027640157.1">
    <property type="nucleotide sequence ID" value="NZ_BAAACD010000007.1"/>
</dbReference>
<comment type="similarity">
    <text evidence="5">Belongs to the class-II pyridoxal-phosphate-dependent aminotransferase family. MalY/PatB cystathionine beta-lyase subfamily.</text>
</comment>
<dbReference type="InterPro" id="IPR027619">
    <property type="entry name" value="C-S_lyase_PatB-like"/>
</dbReference>
<gene>
    <name evidence="7" type="ORF">SAMN04487885_10731</name>
</gene>
<evidence type="ECO:0000313" key="8">
    <source>
        <dbReference type="Proteomes" id="UP000182135"/>
    </source>
</evidence>
<keyword evidence="8" id="KW-1185">Reference proteome</keyword>
<dbReference type="InterPro" id="IPR015424">
    <property type="entry name" value="PyrdxlP-dep_Trfase"/>
</dbReference>
<dbReference type="OrthoDB" id="9802872at2"/>